<dbReference type="InterPro" id="IPR025944">
    <property type="entry name" value="Sigma_54_int_dom_CS"/>
</dbReference>
<dbReference type="SMART" id="SM00382">
    <property type="entry name" value="AAA"/>
    <property type="match status" value="1"/>
</dbReference>
<evidence type="ECO:0000256" key="6">
    <source>
        <dbReference type="PROSITE-ProRule" id="PRU00169"/>
    </source>
</evidence>
<dbReference type="GO" id="GO:0005524">
    <property type="term" value="F:ATP binding"/>
    <property type="evidence" value="ECO:0007669"/>
    <property type="project" value="UniProtKB-KW"/>
</dbReference>
<dbReference type="InterPro" id="IPR002078">
    <property type="entry name" value="Sigma_54_int"/>
</dbReference>
<dbReference type="RefSeq" id="WP_151691470.1">
    <property type="nucleotide sequence ID" value="NZ_BMGX01000002.1"/>
</dbReference>
<dbReference type="PANTHER" id="PTHR32071">
    <property type="entry name" value="TRANSCRIPTIONAL REGULATORY PROTEIN"/>
    <property type="match status" value="1"/>
</dbReference>
<comment type="caution">
    <text evidence="9">The sequence shown here is derived from an EMBL/GenBank/DDBJ whole genome shotgun (WGS) entry which is preliminary data.</text>
</comment>
<dbReference type="CDD" id="cd00009">
    <property type="entry name" value="AAA"/>
    <property type="match status" value="1"/>
</dbReference>
<dbReference type="OrthoDB" id="5401077at2"/>
<dbReference type="SMART" id="SM00448">
    <property type="entry name" value="REC"/>
    <property type="match status" value="1"/>
</dbReference>
<dbReference type="Gene3D" id="1.10.10.60">
    <property type="entry name" value="Homeodomain-like"/>
    <property type="match status" value="1"/>
</dbReference>
<dbReference type="PRINTS" id="PR01590">
    <property type="entry name" value="HTHFIS"/>
</dbReference>
<dbReference type="InterPro" id="IPR058031">
    <property type="entry name" value="AAA_lid_NorR"/>
</dbReference>
<dbReference type="PROSITE" id="PS50110">
    <property type="entry name" value="RESPONSE_REGULATORY"/>
    <property type="match status" value="1"/>
</dbReference>
<dbReference type="InterPro" id="IPR025943">
    <property type="entry name" value="Sigma_54_int_dom_ATP-bd_2"/>
</dbReference>
<evidence type="ECO:0000256" key="4">
    <source>
        <dbReference type="ARBA" id="ARBA00023125"/>
    </source>
</evidence>
<name>A0A6L3ZH49_9FLAO</name>
<evidence type="ECO:0000256" key="3">
    <source>
        <dbReference type="ARBA" id="ARBA00023015"/>
    </source>
</evidence>
<dbReference type="InterPro" id="IPR002197">
    <property type="entry name" value="HTH_Fis"/>
</dbReference>
<dbReference type="FunFam" id="3.40.50.300:FF:000006">
    <property type="entry name" value="DNA-binding transcriptional regulator NtrC"/>
    <property type="match status" value="1"/>
</dbReference>
<dbReference type="AlphaFoldDB" id="A0A6L3ZH49"/>
<dbReference type="PROSITE" id="PS50045">
    <property type="entry name" value="SIGMA54_INTERACT_4"/>
    <property type="match status" value="1"/>
</dbReference>
<evidence type="ECO:0000313" key="10">
    <source>
        <dbReference type="Proteomes" id="UP000484164"/>
    </source>
</evidence>
<dbReference type="GO" id="GO:0000160">
    <property type="term" value="P:phosphorelay signal transduction system"/>
    <property type="evidence" value="ECO:0007669"/>
    <property type="project" value="InterPro"/>
</dbReference>
<dbReference type="GO" id="GO:0043565">
    <property type="term" value="F:sequence-specific DNA binding"/>
    <property type="evidence" value="ECO:0007669"/>
    <property type="project" value="InterPro"/>
</dbReference>
<dbReference type="PROSITE" id="PS00676">
    <property type="entry name" value="SIGMA54_INTERACT_2"/>
    <property type="match status" value="1"/>
</dbReference>
<evidence type="ECO:0000259" key="7">
    <source>
        <dbReference type="PROSITE" id="PS50045"/>
    </source>
</evidence>
<keyword evidence="3" id="KW-0805">Transcription regulation</keyword>
<evidence type="ECO:0000313" key="9">
    <source>
        <dbReference type="EMBL" id="KAB2816898.1"/>
    </source>
</evidence>
<dbReference type="InterPro" id="IPR011006">
    <property type="entry name" value="CheY-like_superfamily"/>
</dbReference>
<dbReference type="Gene3D" id="3.40.50.2300">
    <property type="match status" value="1"/>
</dbReference>
<gene>
    <name evidence="9" type="ORF">F8C82_00435</name>
</gene>
<dbReference type="Pfam" id="PF00158">
    <property type="entry name" value="Sigma54_activat"/>
    <property type="match status" value="1"/>
</dbReference>
<keyword evidence="5" id="KW-0804">Transcription</keyword>
<dbReference type="SUPFAM" id="SSF52540">
    <property type="entry name" value="P-loop containing nucleoside triphosphate hydrolases"/>
    <property type="match status" value="1"/>
</dbReference>
<dbReference type="Pfam" id="PF02954">
    <property type="entry name" value="HTH_8"/>
    <property type="match status" value="1"/>
</dbReference>
<organism evidence="9 10">
    <name type="scientific">Phaeocystidibacter marisrubri</name>
    <dbReference type="NCBI Taxonomy" id="1577780"/>
    <lineage>
        <taxon>Bacteria</taxon>
        <taxon>Pseudomonadati</taxon>
        <taxon>Bacteroidota</taxon>
        <taxon>Flavobacteriia</taxon>
        <taxon>Flavobacteriales</taxon>
        <taxon>Phaeocystidibacteraceae</taxon>
        <taxon>Phaeocystidibacter</taxon>
    </lineage>
</organism>
<dbReference type="PROSITE" id="PS00688">
    <property type="entry name" value="SIGMA54_INTERACT_3"/>
    <property type="match status" value="1"/>
</dbReference>
<dbReference type="Gene3D" id="1.10.8.60">
    <property type="match status" value="1"/>
</dbReference>
<keyword evidence="10" id="KW-1185">Reference proteome</keyword>
<dbReference type="SUPFAM" id="SSF46689">
    <property type="entry name" value="Homeodomain-like"/>
    <property type="match status" value="1"/>
</dbReference>
<feature type="domain" description="Sigma-54 factor interaction" evidence="7">
    <location>
        <begin position="156"/>
        <end position="385"/>
    </location>
</feature>
<proteinExistence type="predicted"/>
<dbReference type="PANTHER" id="PTHR32071:SF113">
    <property type="entry name" value="ALGINATE BIOSYNTHESIS TRANSCRIPTIONAL REGULATORY PROTEIN ALGB"/>
    <property type="match status" value="1"/>
</dbReference>
<evidence type="ECO:0000256" key="1">
    <source>
        <dbReference type="ARBA" id="ARBA00022741"/>
    </source>
</evidence>
<dbReference type="InterPro" id="IPR027417">
    <property type="entry name" value="P-loop_NTPase"/>
</dbReference>
<sequence>MNKTHAHILIVDDDPDVLTTARLFLKHHYTTVDTLDHPRELNGVLSKHDVDIILLDMNFTKGDNDGREGLYWLNHIREIAEDTSVVLMTAYGDVELAVNAIKKGATDFVLKPWKNEKLLATLNTALQLRRSVKKVNKLEDTRKSMELDRDLALGEFIGESPAMKELMKSIQKVGNTDANVLILGENGTGKTLVARALHRASTRAFDSFIHVDLGALNENLFESELFGHKKGAFTDAHQDRAGRFELADTGTLFLDEIGNLPIHLQAKLLTVLQNRRLTRLGDTKEQSFDVRLVCATNMPIHEMVHKGDFRQDLLYRINTVELIIPPLRERVEDIPILIHHFLTRFGKKYNKPEITLSKEAEHQLMDYHWPGNIRELEHAVERMVILSDSSHITLEDVSFRQQHAEDEALQTLNLDEMERHLIDKAIRKHKGNISKAASDLGLTRAALYRRIEKHGI</sequence>
<dbReference type="Pfam" id="PF00072">
    <property type="entry name" value="Response_reg"/>
    <property type="match status" value="1"/>
</dbReference>
<accession>A0A6L3ZH49</accession>
<dbReference type="SUPFAM" id="SSF52172">
    <property type="entry name" value="CheY-like"/>
    <property type="match status" value="1"/>
</dbReference>
<keyword evidence="6" id="KW-0597">Phosphoprotein</keyword>
<dbReference type="Proteomes" id="UP000484164">
    <property type="component" value="Unassembled WGS sequence"/>
</dbReference>
<evidence type="ECO:0000256" key="5">
    <source>
        <dbReference type="ARBA" id="ARBA00023163"/>
    </source>
</evidence>
<dbReference type="InterPro" id="IPR001789">
    <property type="entry name" value="Sig_transdc_resp-reg_receiver"/>
</dbReference>
<evidence type="ECO:0000259" key="8">
    <source>
        <dbReference type="PROSITE" id="PS50110"/>
    </source>
</evidence>
<dbReference type="Pfam" id="PF25601">
    <property type="entry name" value="AAA_lid_14"/>
    <property type="match status" value="1"/>
</dbReference>
<protein>
    <submittedName>
        <fullName evidence="9">Sigma-54-dependent Fis family transcriptional regulator</fullName>
    </submittedName>
</protein>
<evidence type="ECO:0000256" key="2">
    <source>
        <dbReference type="ARBA" id="ARBA00022840"/>
    </source>
</evidence>
<feature type="domain" description="Response regulatory" evidence="8">
    <location>
        <begin position="7"/>
        <end position="126"/>
    </location>
</feature>
<dbReference type="GO" id="GO:0006355">
    <property type="term" value="P:regulation of DNA-templated transcription"/>
    <property type="evidence" value="ECO:0007669"/>
    <property type="project" value="InterPro"/>
</dbReference>
<keyword evidence="2" id="KW-0067">ATP-binding</keyword>
<keyword evidence="4" id="KW-0238">DNA-binding</keyword>
<dbReference type="InterPro" id="IPR009057">
    <property type="entry name" value="Homeodomain-like_sf"/>
</dbReference>
<dbReference type="InterPro" id="IPR003593">
    <property type="entry name" value="AAA+_ATPase"/>
</dbReference>
<keyword evidence="1" id="KW-0547">Nucleotide-binding</keyword>
<feature type="modified residue" description="4-aspartylphosphate" evidence="6">
    <location>
        <position position="56"/>
    </location>
</feature>
<dbReference type="EMBL" id="WBVQ01000001">
    <property type="protein sequence ID" value="KAB2816898.1"/>
    <property type="molecule type" value="Genomic_DNA"/>
</dbReference>
<dbReference type="Gene3D" id="3.40.50.300">
    <property type="entry name" value="P-loop containing nucleotide triphosphate hydrolases"/>
    <property type="match status" value="1"/>
</dbReference>
<reference evidence="9 10" key="1">
    <citation type="submission" date="2019-10" db="EMBL/GenBank/DDBJ databases">
        <title>Genome sequence of Phaeocystidibacter marisrubri JCM30614 (type strain).</title>
        <authorList>
            <person name="Bowman J.P."/>
        </authorList>
    </citation>
    <scope>NUCLEOTIDE SEQUENCE [LARGE SCALE GENOMIC DNA]</scope>
    <source>
        <strain evidence="9 10">JCM 30614</strain>
    </source>
</reference>